<protein>
    <submittedName>
        <fullName evidence="2">Uncharacterized protein</fullName>
    </submittedName>
</protein>
<organism evidence="2 3">
    <name type="scientific">Pseudonocardia hierapolitana</name>
    <dbReference type="NCBI Taxonomy" id="1128676"/>
    <lineage>
        <taxon>Bacteria</taxon>
        <taxon>Bacillati</taxon>
        <taxon>Actinomycetota</taxon>
        <taxon>Actinomycetes</taxon>
        <taxon>Pseudonocardiales</taxon>
        <taxon>Pseudonocardiaceae</taxon>
        <taxon>Pseudonocardia</taxon>
    </lineage>
</organism>
<evidence type="ECO:0000313" key="3">
    <source>
        <dbReference type="Proteomes" id="UP000321261"/>
    </source>
</evidence>
<evidence type="ECO:0000256" key="1">
    <source>
        <dbReference type="SAM" id="MobiDB-lite"/>
    </source>
</evidence>
<accession>A0A561SL27</accession>
<proteinExistence type="predicted"/>
<dbReference type="AlphaFoldDB" id="A0A561SL27"/>
<name>A0A561SL27_9PSEU</name>
<dbReference type="Proteomes" id="UP000321261">
    <property type="component" value="Unassembled WGS sequence"/>
</dbReference>
<sequence>MGAAVPQAVRPTATGLFTLFHLLRAAFGPRARGAGRGVAEIPSGLSAARPPARPADSGR</sequence>
<gene>
    <name evidence="2" type="ORF">FHX44_111447</name>
</gene>
<keyword evidence="3" id="KW-1185">Reference proteome</keyword>
<dbReference type="EMBL" id="VIWU01000001">
    <property type="protein sequence ID" value="TWF75563.1"/>
    <property type="molecule type" value="Genomic_DNA"/>
</dbReference>
<comment type="caution">
    <text evidence="2">The sequence shown here is derived from an EMBL/GenBank/DDBJ whole genome shotgun (WGS) entry which is preliminary data.</text>
</comment>
<evidence type="ECO:0000313" key="2">
    <source>
        <dbReference type="EMBL" id="TWF75563.1"/>
    </source>
</evidence>
<feature type="region of interest" description="Disordered" evidence="1">
    <location>
        <begin position="40"/>
        <end position="59"/>
    </location>
</feature>
<reference evidence="2 3" key="1">
    <citation type="submission" date="2019-06" db="EMBL/GenBank/DDBJ databases">
        <title>Sequencing the genomes of 1000 actinobacteria strains.</title>
        <authorList>
            <person name="Klenk H.-P."/>
        </authorList>
    </citation>
    <scope>NUCLEOTIDE SEQUENCE [LARGE SCALE GENOMIC DNA]</scope>
    <source>
        <strain evidence="2 3">DSM 45671</strain>
    </source>
</reference>